<dbReference type="EMBL" id="QRNE01000300">
    <property type="protein sequence ID" value="RHK16202.1"/>
    <property type="molecule type" value="Genomic_DNA"/>
</dbReference>
<keyword evidence="7" id="KW-1185">Reference proteome</keyword>
<dbReference type="PANTHER" id="PTHR41244:SF1">
    <property type="entry name" value="GLYCOSYLTRANSFERASE"/>
    <property type="match status" value="1"/>
</dbReference>
<organism evidence="5 6">
    <name type="scientific">Bacteroides xylanisolvens</name>
    <dbReference type="NCBI Taxonomy" id="371601"/>
    <lineage>
        <taxon>Bacteria</taxon>
        <taxon>Pseudomonadati</taxon>
        <taxon>Bacteroidota</taxon>
        <taxon>Bacteroidia</taxon>
        <taxon>Bacteroidales</taxon>
        <taxon>Bacteroidaceae</taxon>
        <taxon>Bacteroides</taxon>
    </lineage>
</organism>
<reference evidence="7 8" key="2">
    <citation type="journal article" date="2019" name="Nat. Med.">
        <title>A library of human gut bacterial isolates paired with longitudinal multiomics data enables mechanistic microbiome research.</title>
        <authorList>
            <person name="Poyet M."/>
            <person name="Groussin M."/>
            <person name="Gibbons S.M."/>
            <person name="Avila-Pacheco J."/>
            <person name="Jiang X."/>
            <person name="Kearney S.M."/>
            <person name="Perrotta A.R."/>
            <person name="Berdy B."/>
            <person name="Zhao S."/>
            <person name="Lieberman T.D."/>
            <person name="Swanson P.K."/>
            <person name="Smith M."/>
            <person name="Roesemann S."/>
            <person name="Alexander J.E."/>
            <person name="Rich S.A."/>
            <person name="Livny J."/>
            <person name="Vlamakis H."/>
            <person name="Clish C."/>
            <person name="Bullock K."/>
            <person name="Deik A."/>
            <person name="Scott J."/>
            <person name="Pierce K.A."/>
            <person name="Xavier R.J."/>
            <person name="Alm E.J."/>
        </authorList>
    </citation>
    <scope>NUCLEOTIDE SEQUENCE [LARGE SCALE GENOMIC DNA]</scope>
    <source>
        <strain evidence="3 9">BIOML-A62</strain>
        <strain evidence="1 8">BIOML-A73</strain>
        <strain evidence="2 7">BIOML-A74</strain>
    </source>
</reference>
<proteinExistence type="predicted"/>
<dbReference type="Pfam" id="PF14307">
    <property type="entry name" value="Glyco_tran_WbsX"/>
    <property type="match status" value="1"/>
</dbReference>
<dbReference type="EMBL" id="JAIWYE010000025">
    <property type="protein sequence ID" value="MCA4704652.1"/>
    <property type="molecule type" value="Genomic_DNA"/>
</dbReference>
<dbReference type="Proteomes" id="UP000435059">
    <property type="component" value="Unassembled WGS sequence"/>
</dbReference>
<dbReference type="EMBL" id="WDER01000071">
    <property type="protein sequence ID" value="KAB6079339.1"/>
    <property type="molecule type" value="Genomic_DNA"/>
</dbReference>
<dbReference type="Proteomes" id="UP001198461">
    <property type="component" value="Unassembled WGS sequence"/>
</dbReference>
<dbReference type="GeneID" id="69479141"/>
<evidence type="ECO:0000313" key="7">
    <source>
        <dbReference type="Proteomes" id="UP000435059"/>
    </source>
</evidence>
<dbReference type="EMBL" id="WDES01000061">
    <property type="protein sequence ID" value="KAB6081355.1"/>
    <property type="molecule type" value="Genomic_DNA"/>
</dbReference>
<gene>
    <name evidence="5" type="ORF">DW075_24805</name>
    <name evidence="3" type="ORF">GA424_15015</name>
    <name evidence="1" type="ORF">GA560_20170</name>
    <name evidence="2" type="ORF">GA574_24705</name>
    <name evidence="4" type="ORF">LD004_13650</name>
</gene>
<sequence>MNRKAQVIAFYLPQFHPFSENDEWWGNGFTEWTNVGKAKPLFKGHRQPRVPADLGYYDLRLSVVREQQVKLAKEAGIFGFCYWHYWFGNGKRLMQDVFDEVLESGKPDFPFCLAWANHSWYSKTFDKDSTGDKLLMEQTYPGEEDIEMHFSYLNRAFRDKRYIKIDGMPLLVVYDPVSLPLKYIDMFQQLAREAGWLDGIYIVANIVGGINKKEMFIEKGYNAVTFQRLASVIFDAQNKRGKILYYIRQKIRSLFYHYPQFAVDYKKCIPYLINKNIDGSEDVIPCIVPNWDHTPRSGMKGSMFLNESPEFFRLHVEDALKTVQYKRNKLIFLKSWNEWGEGNYMEPDLTFGKGYINALHEALNSTLGK</sequence>
<evidence type="ECO:0000313" key="4">
    <source>
        <dbReference type="EMBL" id="MCA4704652.1"/>
    </source>
</evidence>
<dbReference type="GO" id="GO:0016787">
    <property type="term" value="F:hydrolase activity"/>
    <property type="evidence" value="ECO:0007669"/>
    <property type="project" value="UniProtKB-KW"/>
</dbReference>
<evidence type="ECO:0000313" key="1">
    <source>
        <dbReference type="EMBL" id="KAB6079339.1"/>
    </source>
</evidence>
<dbReference type="RefSeq" id="WP_008021498.1">
    <property type="nucleotide sequence ID" value="NZ_AP031409.1"/>
</dbReference>
<dbReference type="Proteomes" id="UP000474077">
    <property type="component" value="Unassembled WGS sequence"/>
</dbReference>
<dbReference type="InterPro" id="IPR032719">
    <property type="entry name" value="WbsX"/>
</dbReference>
<name>A0A174HMP7_9BACE</name>
<dbReference type="Gene3D" id="3.20.20.80">
    <property type="entry name" value="Glycosidases"/>
    <property type="match status" value="1"/>
</dbReference>
<protein>
    <submittedName>
        <fullName evidence="4">Glycoside hydrolase family 99-like domain-containing protein</fullName>
    </submittedName>
    <submittedName>
        <fullName evidence="5">Lipopolysaccharide biosynthesis protein</fullName>
    </submittedName>
</protein>
<evidence type="ECO:0000313" key="3">
    <source>
        <dbReference type="EMBL" id="KAB6136549.1"/>
    </source>
</evidence>
<keyword evidence="4" id="KW-0378">Hydrolase</keyword>
<dbReference type="CDD" id="cd11579">
    <property type="entry name" value="Glyco_tran_WbsX"/>
    <property type="match status" value="1"/>
</dbReference>
<evidence type="ECO:0000313" key="6">
    <source>
        <dbReference type="Proteomes" id="UP000285503"/>
    </source>
</evidence>
<dbReference type="AlphaFoldDB" id="A0A174HMP7"/>
<accession>A0A174HMP7</accession>
<comment type="caution">
    <text evidence="5">The sequence shown here is derived from an EMBL/GenBank/DDBJ whole genome shotgun (WGS) entry which is preliminary data.</text>
</comment>
<evidence type="ECO:0000313" key="9">
    <source>
        <dbReference type="Proteomes" id="UP000487596"/>
    </source>
</evidence>
<evidence type="ECO:0000313" key="8">
    <source>
        <dbReference type="Proteomes" id="UP000474077"/>
    </source>
</evidence>
<dbReference type="Proteomes" id="UP000285503">
    <property type="component" value="Unassembled WGS sequence"/>
</dbReference>
<dbReference type="PANTHER" id="PTHR41244">
    <property type="entry name" value="RHAMNAN SYNTHESIS F"/>
    <property type="match status" value="1"/>
</dbReference>
<reference evidence="5 6" key="1">
    <citation type="submission" date="2018-08" db="EMBL/GenBank/DDBJ databases">
        <title>A genome reference for cultivated species of the human gut microbiota.</title>
        <authorList>
            <person name="Zou Y."/>
            <person name="Xue W."/>
            <person name="Luo G."/>
        </authorList>
    </citation>
    <scope>NUCLEOTIDE SEQUENCE [LARGE SCALE GENOMIC DNA]</scope>
    <source>
        <strain evidence="5 6">AF46-11NS</strain>
    </source>
</reference>
<evidence type="ECO:0000313" key="5">
    <source>
        <dbReference type="EMBL" id="RHK16202.1"/>
    </source>
</evidence>
<reference evidence="4" key="3">
    <citation type="submission" date="2023-08" db="EMBL/GenBank/DDBJ databases">
        <title>Mucin Metabolism Genes Underlie the Key Renovations of Bacteroides xylanisolvens Genomes in Captive Great Apes.</title>
        <authorList>
            <person name="Nishida A.H."/>
        </authorList>
    </citation>
    <scope>NUCLEOTIDE SEQUENCE</scope>
    <source>
        <strain evidence="4">P13.H9</strain>
    </source>
</reference>
<evidence type="ECO:0000313" key="2">
    <source>
        <dbReference type="EMBL" id="KAB6081355.1"/>
    </source>
</evidence>
<dbReference type="Proteomes" id="UP000487596">
    <property type="component" value="Unassembled WGS sequence"/>
</dbReference>
<dbReference type="EMBL" id="WDEH01000024">
    <property type="protein sequence ID" value="KAB6136549.1"/>
    <property type="molecule type" value="Genomic_DNA"/>
</dbReference>